<feature type="coiled-coil region" evidence="1">
    <location>
        <begin position="48"/>
        <end position="82"/>
    </location>
</feature>
<comment type="caution">
    <text evidence="3">The sequence shown here is derived from an EMBL/GenBank/DDBJ whole genome shotgun (WGS) entry which is preliminary data.</text>
</comment>
<feature type="region of interest" description="Disordered" evidence="2">
    <location>
        <begin position="481"/>
        <end position="520"/>
    </location>
</feature>
<dbReference type="EMBL" id="JZEE01000159">
    <property type="protein sequence ID" value="KJK67802.1"/>
    <property type="molecule type" value="Genomic_DNA"/>
</dbReference>
<evidence type="ECO:0000256" key="1">
    <source>
        <dbReference type="SAM" id="Coils"/>
    </source>
</evidence>
<evidence type="ECO:0000313" key="3">
    <source>
        <dbReference type="EMBL" id="KJK67802.1"/>
    </source>
</evidence>
<reference evidence="3 4" key="1">
    <citation type="submission" date="2015-02" db="EMBL/GenBank/DDBJ databases">
        <title>Draft genome sequence of Aspergillus parasiticus SU-1.</title>
        <authorList>
            <person name="Yu J."/>
            <person name="Fedorova N."/>
            <person name="Yin Y."/>
            <person name="Losada L."/>
            <person name="Zafar N."/>
            <person name="Taujale R."/>
            <person name="Ehrlich K.C."/>
            <person name="Bhatnagar D."/>
            <person name="Cleveland T.E."/>
            <person name="Bennett J.W."/>
            <person name="Nierman W.C."/>
        </authorList>
    </citation>
    <scope>NUCLEOTIDE SEQUENCE [LARGE SCALE GENOMIC DNA]</scope>
    <source>
        <strain evidence="4">ATCC 56775 / NRRL 5862 / SRRC 143 / SU-1</strain>
    </source>
</reference>
<accession>A0A0F0IM28</accession>
<proteinExistence type="predicted"/>
<feature type="compositionally biased region" description="Low complexity" evidence="2">
    <location>
        <begin position="504"/>
        <end position="520"/>
    </location>
</feature>
<keyword evidence="1" id="KW-0175">Coiled coil</keyword>
<dbReference type="OrthoDB" id="5421041at2759"/>
<sequence length="520" mass="58661">MPPTTVTPPSTPSPNALDQHVVRAIFTQLKTVASTTGFDAILEIYDENNKLLGQLKSKDEDIARLKNELNEEKNRKDITVQEMFEANEKEKGRHKETRNHVGTLQAVISDKNTIISERNKVVDELGKQVKKLQSDNAKEREKVALAQKEINGLQQSIQEKDATIDKMKNAGADLRDKLASAKKRVKELENEATGLKESLATTKASLEKLEGYATRYSDITEDSAIESMLKFWDYAKTEIFAMLETDLSNDTLRVSSWHIWEKLRQCELARDHQLPLPCSNTLAAKQMRLALILAILAREINTHIFLPIYIAPVDNKYNQFRKVLANQASTNSEKESFCRSILLSLDPTTQDRVCRVGIQTVVKNVLEYLDELLPEDRRLAFHKTLEEVVQKAAKIWKPIQGSRRRFEPDFDPPTADDDCEAFTFPITDNASTEKGAKQKHPKKIGLTVFPRLCIIENNMSTAYTAAIQLSNSQYEWVTAESEIDKEPASPTIGRIPWRRKSNNPKSLSLPSGGSKKANGA</sequence>
<protein>
    <submittedName>
        <fullName evidence="3">Myosin tail</fullName>
    </submittedName>
</protein>
<evidence type="ECO:0000256" key="2">
    <source>
        <dbReference type="SAM" id="MobiDB-lite"/>
    </source>
</evidence>
<name>A0A0F0IM28_ASPPU</name>
<dbReference type="AlphaFoldDB" id="A0A0F0IM28"/>
<feature type="coiled-coil region" evidence="1">
    <location>
        <begin position="122"/>
        <end position="205"/>
    </location>
</feature>
<evidence type="ECO:0000313" key="4">
    <source>
        <dbReference type="Proteomes" id="UP000033540"/>
    </source>
</evidence>
<gene>
    <name evidence="3" type="ORF">P875_00108964</name>
</gene>
<dbReference type="Gene3D" id="1.10.287.1490">
    <property type="match status" value="1"/>
</dbReference>
<dbReference type="Proteomes" id="UP000033540">
    <property type="component" value="Unassembled WGS sequence"/>
</dbReference>
<organism evidence="3 4">
    <name type="scientific">Aspergillus parasiticus (strain ATCC 56775 / NRRL 5862 / SRRC 143 / SU-1)</name>
    <dbReference type="NCBI Taxonomy" id="1403190"/>
    <lineage>
        <taxon>Eukaryota</taxon>
        <taxon>Fungi</taxon>
        <taxon>Dikarya</taxon>
        <taxon>Ascomycota</taxon>
        <taxon>Pezizomycotina</taxon>
        <taxon>Eurotiomycetes</taxon>
        <taxon>Eurotiomycetidae</taxon>
        <taxon>Eurotiales</taxon>
        <taxon>Aspergillaceae</taxon>
        <taxon>Aspergillus</taxon>
        <taxon>Aspergillus subgen. Circumdati</taxon>
    </lineage>
</organism>